<sequence>MSGKFDASLLEIRDLKIIKGEINAPFEFDTESINSYATDLSFDAFISKEKKIVKTEIGFDIQTQSSADQEEAIAKFVLVYLFHVENLDLILDFEATDDKVNINERNLMMAIAAISFSTSRGVLMTRLQGTIMKDYILPIIDPKEINRK</sequence>
<evidence type="ECO:0000313" key="1">
    <source>
        <dbReference type="EMBL" id="GGI58486.1"/>
    </source>
</evidence>
<accession>A0ABQ2C2N0</accession>
<evidence type="ECO:0008006" key="3">
    <source>
        <dbReference type="Google" id="ProtNLM"/>
    </source>
</evidence>
<dbReference type="RefSeq" id="WP_188375392.1">
    <property type="nucleotide sequence ID" value="NZ_BMDQ01000006.1"/>
</dbReference>
<gene>
    <name evidence="1" type="ORF">GCM10011444_27950</name>
</gene>
<dbReference type="Proteomes" id="UP000624701">
    <property type="component" value="Unassembled WGS sequence"/>
</dbReference>
<protein>
    <recommendedName>
        <fullName evidence="3">Preprotein translocase subunit SecB</fullName>
    </recommendedName>
</protein>
<keyword evidence="2" id="KW-1185">Reference proteome</keyword>
<evidence type="ECO:0000313" key="2">
    <source>
        <dbReference type="Proteomes" id="UP000624701"/>
    </source>
</evidence>
<organism evidence="1 2">
    <name type="scientific">Winogradskyella haliclonae</name>
    <dbReference type="NCBI Taxonomy" id="2048558"/>
    <lineage>
        <taxon>Bacteria</taxon>
        <taxon>Pseudomonadati</taxon>
        <taxon>Bacteroidota</taxon>
        <taxon>Flavobacteriia</taxon>
        <taxon>Flavobacteriales</taxon>
        <taxon>Flavobacteriaceae</taxon>
        <taxon>Winogradskyella</taxon>
    </lineage>
</organism>
<name>A0ABQ2C2N0_9FLAO</name>
<comment type="caution">
    <text evidence="1">The sequence shown here is derived from an EMBL/GenBank/DDBJ whole genome shotgun (WGS) entry which is preliminary data.</text>
</comment>
<proteinExistence type="predicted"/>
<reference evidence="2" key="1">
    <citation type="journal article" date="2019" name="Int. J. Syst. Evol. Microbiol.">
        <title>The Global Catalogue of Microorganisms (GCM) 10K type strain sequencing project: providing services to taxonomists for standard genome sequencing and annotation.</title>
        <authorList>
            <consortium name="The Broad Institute Genomics Platform"/>
            <consortium name="The Broad Institute Genome Sequencing Center for Infectious Disease"/>
            <person name="Wu L."/>
            <person name="Ma J."/>
        </authorList>
    </citation>
    <scope>NUCLEOTIDE SEQUENCE [LARGE SCALE GENOMIC DNA]</scope>
    <source>
        <strain evidence="2">CCM 8681</strain>
    </source>
</reference>
<dbReference type="EMBL" id="BMDQ01000006">
    <property type="protein sequence ID" value="GGI58486.1"/>
    <property type="molecule type" value="Genomic_DNA"/>
</dbReference>